<evidence type="ECO:0000256" key="8">
    <source>
        <dbReference type="SAM" id="MobiDB-lite"/>
    </source>
</evidence>
<dbReference type="Gene3D" id="3.40.50.300">
    <property type="entry name" value="P-loop containing nucleotide triphosphate hydrolases"/>
    <property type="match status" value="1"/>
</dbReference>
<reference evidence="9" key="1">
    <citation type="submission" date="2021-01" db="EMBL/GenBank/DDBJ databases">
        <authorList>
            <person name="Corre E."/>
            <person name="Pelletier E."/>
            <person name="Niang G."/>
            <person name="Scheremetjew M."/>
            <person name="Finn R."/>
            <person name="Kale V."/>
            <person name="Holt S."/>
            <person name="Cochrane G."/>
            <person name="Meng A."/>
            <person name="Brown T."/>
            <person name="Cohen L."/>
        </authorList>
    </citation>
    <scope>NUCLEOTIDE SEQUENCE</scope>
    <source>
        <strain evidence="9">CCMP325</strain>
    </source>
</reference>
<dbReference type="SMART" id="SM00175">
    <property type="entry name" value="RAB"/>
    <property type="match status" value="1"/>
</dbReference>
<keyword evidence="3 7" id="KW-0547">Nucleotide-binding</keyword>
<keyword evidence="6 7" id="KW-0636">Prenylation</keyword>
<dbReference type="GO" id="GO:0005525">
    <property type="term" value="F:GTP binding"/>
    <property type="evidence" value="ECO:0007669"/>
    <property type="project" value="UniProtKB-UniRule"/>
</dbReference>
<dbReference type="GO" id="GO:0005770">
    <property type="term" value="C:late endosome"/>
    <property type="evidence" value="ECO:0007669"/>
    <property type="project" value="TreeGrafter"/>
</dbReference>
<sequence length="217" mass="24248">MAAAAQISTNPPRTDYAFKVLVVGDPRVGKTSIINRYVHGSFDIHYKLTLGVDFALKVIHRPSSIIRLQLRDIAGQEKAGTMTRVYYRDANAAVVVFDVTRNITLQSVKTWKQDIDSKLSLPDGRRIPAVLLANKCDLDADPAVTEQVLQDLVTEDQFIGWFLTSAKDDKNVAEAFNFLVDRAISDYEATRRFQQDNRPQGTISLSQNDRRGGNCSC</sequence>
<feature type="compositionally biased region" description="Basic and acidic residues" evidence="8">
    <location>
        <begin position="208"/>
        <end position="217"/>
    </location>
</feature>
<name>A0A7S0EAE1_9CRYP</name>
<dbReference type="InterPro" id="IPR005225">
    <property type="entry name" value="Small_GTP-bd"/>
</dbReference>
<dbReference type="Pfam" id="PF00071">
    <property type="entry name" value="Ras"/>
    <property type="match status" value="1"/>
</dbReference>
<gene>
    <name evidence="9" type="ORF">HPHI1048_LOCUS7835</name>
</gene>
<organism evidence="9">
    <name type="scientific">Hanusia phi</name>
    <dbReference type="NCBI Taxonomy" id="3032"/>
    <lineage>
        <taxon>Eukaryota</taxon>
        <taxon>Cryptophyceae</taxon>
        <taxon>Pyrenomonadales</taxon>
        <taxon>Geminigeraceae</taxon>
        <taxon>Hanusia</taxon>
    </lineage>
</organism>
<comment type="similarity">
    <text evidence="2 7">Belongs to the small GTPase superfamily. Rab family.</text>
</comment>
<dbReference type="InterPro" id="IPR027417">
    <property type="entry name" value="P-loop_NTPase"/>
</dbReference>
<accession>A0A7S0EAE1</accession>
<dbReference type="PANTHER" id="PTHR47981:SF20">
    <property type="entry name" value="RAS-RELATED PROTEIN RAB-7A"/>
    <property type="match status" value="1"/>
</dbReference>
<dbReference type="SMART" id="SM00173">
    <property type="entry name" value="RAS"/>
    <property type="match status" value="1"/>
</dbReference>
<evidence type="ECO:0000256" key="6">
    <source>
        <dbReference type="ARBA" id="ARBA00023289"/>
    </source>
</evidence>
<dbReference type="PANTHER" id="PTHR47981">
    <property type="entry name" value="RAB FAMILY"/>
    <property type="match status" value="1"/>
</dbReference>
<dbReference type="SUPFAM" id="SSF52540">
    <property type="entry name" value="P-loop containing nucleoside triphosphate hydrolases"/>
    <property type="match status" value="1"/>
</dbReference>
<dbReference type="GO" id="GO:0090385">
    <property type="term" value="P:phagosome-lysosome fusion"/>
    <property type="evidence" value="ECO:0007669"/>
    <property type="project" value="TreeGrafter"/>
</dbReference>
<dbReference type="GO" id="GO:0045335">
    <property type="term" value="C:phagocytic vesicle"/>
    <property type="evidence" value="ECO:0007669"/>
    <property type="project" value="TreeGrafter"/>
</dbReference>
<dbReference type="InterPro" id="IPR001806">
    <property type="entry name" value="Small_GTPase"/>
</dbReference>
<comment type="subcellular location">
    <subcellularLocation>
        <location evidence="7">Membrane</location>
        <topology evidence="7">Lipid-anchor</topology>
    </subcellularLocation>
    <subcellularLocation>
        <location evidence="1">Plastid</location>
        <location evidence="1">Chloroplast</location>
    </subcellularLocation>
</comment>
<dbReference type="InterPro" id="IPR030697">
    <property type="entry name" value="Rab29/Rab38/Rab32"/>
</dbReference>
<feature type="region of interest" description="Disordered" evidence="8">
    <location>
        <begin position="195"/>
        <end position="217"/>
    </location>
</feature>
<dbReference type="AlphaFoldDB" id="A0A7S0EAE1"/>
<dbReference type="GO" id="GO:0009507">
    <property type="term" value="C:chloroplast"/>
    <property type="evidence" value="ECO:0007669"/>
    <property type="project" value="UniProtKB-SubCell"/>
</dbReference>
<protein>
    <recommendedName>
        <fullName evidence="7">Ras-related protein Rab</fullName>
    </recommendedName>
</protein>
<dbReference type="SMART" id="SM00174">
    <property type="entry name" value="RHO"/>
    <property type="match status" value="1"/>
</dbReference>
<dbReference type="GO" id="GO:0005764">
    <property type="term" value="C:lysosome"/>
    <property type="evidence" value="ECO:0007669"/>
    <property type="project" value="TreeGrafter"/>
</dbReference>
<dbReference type="PROSITE" id="PS51419">
    <property type="entry name" value="RAB"/>
    <property type="match status" value="1"/>
</dbReference>
<evidence type="ECO:0000256" key="2">
    <source>
        <dbReference type="ARBA" id="ARBA00006270"/>
    </source>
</evidence>
<evidence type="ECO:0000313" key="9">
    <source>
        <dbReference type="EMBL" id="CAD8479212.1"/>
    </source>
</evidence>
<dbReference type="GO" id="GO:0008333">
    <property type="term" value="P:endosome to lysosome transport"/>
    <property type="evidence" value="ECO:0007669"/>
    <property type="project" value="TreeGrafter"/>
</dbReference>
<keyword evidence="5 7" id="KW-0449">Lipoprotein</keyword>
<proteinExistence type="inferred from homology"/>
<dbReference type="CDD" id="cd04107">
    <property type="entry name" value="Rab32_Rab38"/>
    <property type="match status" value="1"/>
</dbReference>
<dbReference type="NCBIfam" id="TIGR00231">
    <property type="entry name" value="small_GTP"/>
    <property type="match status" value="1"/>
</dbReference>
<dbReference type="FunFam" id="3.40.50.300:FF:000222">
    <property type="entry name" value="RAB32, member RAS oncogene family"/>
    <property type="match status" value="1"/>
</dbReference>
<feature type="compositionally biased region" description="Polar residues" evidence="8">
    <location>
        <begin position="196"/>
        <end position="207"/>
    </location>
</feature>
<dbReference type="EMBL" id="HBEO01011328">
    <property type="protein sequence ID" value="CAD8479212.1"/>
    <property type="molecule type" value="Transcribed_RNA"/>
</dbReference>
<dbReference type="GO" id="GO:0016020">
    <property type="term" value="C:membrane"/>
    <property type="evidence" value="ECO:0007669"/>
    <property type="project" value="UniProtKB-SubCell"/>
</dbReference>
<dbReference type="GO" id="GO:0003924">
    <property type="term" value="F:GTPase activity"/>
    <property type="evidence" value="ECO:0007669"/>
    <property type="project" value="UniProtKB-UniRule"/>
</dbReference>
<dbReference type="SMART" id="SM00176">
    <property type="entry name" value="RAN"/>
    <property type="match status" value="1"/>
</dbReference>
<dbReference type="PROSITE" id="PS51421">
    <property type="entry name" value="RAS"/>
    <property type="match status" value="1"/>
</dbReference>
<evidence type="ECO:0000256" key="5">
    <source>
        <dbReference type="ARBA" id="ARBA00023288"/>
    </source>
</evidence>
<evidence type="ECO:0000256" key="4">
    <source>
        <dbReference type="ARBA" id="ARBA00023134"/>
    </source>
</evidence>
<dbReference type="GO" id="GO:0005802">
    <property type="term" value="C:trans-Golgi network"/>
    <property type="evidence" value="ECO:0007669"/>
    <property type="project" value="UniProtKB-UniRule"/>
</dbReference>
<dbReference type="PRINTS" id="PR00449">
    <property type="entry name" value="RASTRNSFRMNG"/>
</dbReference>
<keyword evidence="7" id="KW-0472">Membrane</keyword>
<evidence type="ECO:0000256" key="1">
    <source>
        <dbReference type="ARBA" id="ARBA00004229"/>
    </source>
</evidence>
<evidence type="ECO:0000256" key="3">
    <source>
        <dbReference type="ARBA" id="ARBA00022741"/>
    </source>
</evidence>
<comment type="function">
    <text evidence="7">The small GTPases Rab are key regulators in vesicle trafficking.</text>
</comment>
<evidence type="ECO:0000256" key="7">
    <source>
        <dbReference type="RuleBase" id="RU367128"/>
    </source>
</evidence>
<keyword evidence="4 7" id="KW-0342">GTP-binding</keyword>